<evidence type="ECO:0000256" key="1">
    <source>
        <dbReference type="SAM" id="MobiDB-lite"/>
    </source>
</evidence>
<feature type="region of interest" description="Disordered" evidence="1">
    <location>
        <begin position="1"/>
        <end position="49"/>
    </location>
</feature>
<reference evidence="2 3" key="1">
    <citation type="journal article" date="2011" name="PLoS Genet.">
        <title>Genomic analysis of the necrotrophic fungal pathogens Sclerotinia sclerotiorum and Botrytis cinerea.</title>
        <authorList>
            <person name="Amselem J."/>
            <person name="Cuomo C.A."/>
            <person name="van Kan J.A."/>
            <person name="Viaud M."/>
            <person name="Benito E.P."/>
            <person name="Couloux A."/>
            <person name="Coutinho P.M."/>
            <person name="de Vries R.P."/>
            <person name="Dyer P.S."/>
            <person name="Fillinger S."/>
            <person name="Fournier E."/>
            <person name="Gout L."/>
            <person name="Hahn M."/>
            <person name="Kohn L."/>
            <person name="Lapalu N."/>
            <person name="Plummer K.M."/>
            <person name="Pradier J.M."/>
            <person name="Quevillon E."/>
            <person name="Sharon A."/>
            <person name="Simon A."/>
            <person name="ten Have A."/>
            <person name="Tudzynski B."/>
            <person name="Tudzynski P."/>
            <person name="Wincker P."/>
            <person name="Andrew M."/>
            <person name="Anthouard V."/>
            <person name="Beever R.E."/>
            <person name="Beffa R."/>
            <person name="Benoit I."/>
            <person name="Bouzid O."/>
            <person name="Brault B."/>
            <person name="Chen Z."/>
            <person name="Choquer M."/>
            <person name="Collemare J."/>
            <person name="Cotton P."/>
            <person name="Danchin E.G."/>
            <person name="Da Silva C."/>
            <person name="Gautier A."/>
            <person name="Giraud C."/>
            <person name="Giraud T."/>
            <person name="Gonzalez C."/>
            <person name="Grossetete S."/>
            <person name="Guldener U."/>
            <person name="Henrissat B."/>
            <person name="Howlett B.J."/>
            <person name="Kodira C."/>
            <person name="Kretschmer M."/>
            <person name="Lappartient A."/>
            <person name="Leroch M."/>
            <person name="Levis C."/>
            <person name="Mauceli E."/>
            <person name="Neuveglise C."/>
            <person name="Oeser B."/>
            <person name="Pearson M."/>
            <person name="Poulain J."/>
            <person name="Poussereau N."/>
            <person name="Quesneville H."/>
            <person name="Rascle C."/>
            <person name="Schumacher J."/>
            <person name="Segurens B."/>
            <person name="Sexton A."/>
            <person name="Silva E."/>
            <person name="Sirven C."/>
            <person name="Soanes D.M."/>
            <person name="Talbot N.J."/>
            <person name="Templeton M."/>
            <person name="Yandava C."/>
            <person name="Yarden O."/>
            <person name="Zeng Q."/>
            <person name="Rollins J.A."/>
            <person name="Lebrun M.H."/>
            <person name="Dickman M."/>
        </authorList>
    </citation>
    <scope>NUCLEOTIDE SEQUENCE [LARGE SCALE GENOMIC DNA]</scope>
    <source>
        <strain evidence="2 3">B05.10</strain>
    </source>
</reference>
<evidence type="ECO:0000313" key="3">
    <source>
        <dbReference type="Proteomes" id="UP000001798"/>
    </source>
</evidence>
<reference evidence="2 3" key="3">
    <citation type="journal article" date="2017" name="Mol. Plant Pathol.">
        <title>A gapless genome sequence of the fungus Botrytis cinerea.</title>
        <authorList>
            <person name="Van Kan J.A."/>
            <person name="Stassen J.H."/>
            <person name="Mosbach A."/>
            <person name="Van Der Lee T.A."/>
            <person name="Faino L."/>
            <person name="Farmer A.D."/>
            <person name="Papasotiriou D.G."/>
            <person name="Zhou S."/>
            <person name="Seidl M.F."/>
            <person name="Cottam E."/>
            <person name="Edel D."/>
            <person name="Hahn M."/>
            <person name="Schwartz D.C."/>
            <person name="Dietrich R.A."/>
            <person name="Widdison S."/>
            <person name="Scalliet G."/>
        </authorList>
    </citation>
    <scope>NUCLEOTIDE SEQUENCE [LARGE SCALE GENOMIC DNA]</scope>
    <source>
        <strain evidence="2 3">B05.10</strain>
    </source>
</reference>
<organism evidence="2 3">
    <name type="scientific">Botryotinia fuckeliana (strain B05.10)</name>
    <name type="common">Noble rot fungus</name>
    <name type="synonym">Botrytis cinerea</name>
    <dbReference type="NCBI Taxonomy" id="332648"/>
    <lineage>
        <taxon>Eukaryota</taxon>
        <taxon>Fungi</taxon>
        <taxon>Dikarya</taxon>
        <taxon>Ascomycota</taxon>
        <taxon>Pezizomycotina</taxon>
        <taxon>Leotiomycetes</taxon>
        <taxon>Helotiales</taxon>
        <taxon>Sclerotiniaceae</taxon>
        <taxon>Botrytis</taxon>
    </lineage>
</organism>
<reference evidence="2 3" key="2">
    <citation type="journal article" date="2012" name="Eukaryot. Cell">
        <title>Genome update of Botrytis cinerea strains B05.10 and T4.</title>
        <authorList>
            <person name="Staats M."/>
            <person name="van Kan J.A."/>
        </authorList>
    </citation>
    <scope>NUCLEOTIDE SEQUENCE [LARGE SCALE GENOMIC DNA]</scope>
    <source>
        <strain evidence="2 3">B05.10</strain>
    </source>
</reference>
<dbReference type="KEGG" id="bfu:BCIN_09g01220"/>
<feature type="region of interest" description="Disordered" evidence="1">
    <location>
        <begin position="61"/>
        <end position="134"/>
    </location>
</feature>
<feature type="compositionally biased region" description="Acidic residues" evidence="1">
    <location>
        <begin position="72"/>
        <end position="85"/>
    </location>
</feature>
<sequence length="435" mass="49159">MSPIKDESASPSRSSFVPPYISDSEPESDSLSPPPRDDERGFMSGYARTLYRSRRGYRGSYGYSRVVRPREDDDENGGENEDDEGVNVYDDGYGDLEDDGEDDGEERDDNEENENENGDSDQEIKDEDSSEPELELELSIEIDDIPINVPQTQQILLSDMEGSENELDSDRNSTTASEDWRNMDFNQEDKILPPLPPTQEEILAAVEEELQKQISRAVHEDKIRQNMAAANHRPTPDPSPTIRFFAIGADMCEELMETICSDAKFIGIGRLDGWMFCVDEKVEGACCYRNIVPISDLKKEEVEAEAEYNTLDKVVYGIIWEVHENTLYTLLELGKKDWEPQFGMARVDVVRLECEGVGRAFGMGWGLKRGLREVGMERDVVVFTGVPGGMGLGEGYNERVNRGIVEGCMRGIPDEWVESDVRIWVQYPDVPVQMK</sequence>
<accession>A0A384JS84</accession>
<dbReference type="EMBL" id="CP009813">
    <property type="protein sequence ID" value="ATZ53247.1"/>
    <property type="molecule type" value="Genomic_DNA"/>
</dbReference>
<name>A0A384JS84_BOTFB</name>
<dbReference type="RefSeq" id="XP_024550706.1">
    <property type="nucleotide sequence ID" value="XM_024694913.1"/>
</dbReference>
<gene>
    <name evidence="2" type="ORF">BCIN_09g01220</name>
</gene>
<dbReference type="Proteomes" id="UP000001798">
    <property type="component" value="Chromosome 9"/>
</dbReference>
<evidence type="ECO:0000313" key="2">
    <source>
        <dbReference type="EMBL" id="ATZ53247.1"/>
    </source>
</evidence>
<dbReference type="OrthoDB" id="2924818at2759"/>
<dbReference type="GeneID" id="36394469"/>
<keyword evidence="3" id="KW-1185">Reference proteome</keyword>
<feature type="compositionally biased region" description="Acidic residues" evidence="1">
    <location>
        <begin position="92"/>
        <end position="134"/>
    </location>
</feature>
<dbReference type="AlphaFoldDB" id="A0A384JS84"/>
<protein>
    <submittedName>
        <fullName evidence="2">Uncharacterized protein</fullName>
    </submittedName>
</protein>
<proteinExistence type="predicted"/>
<dbReference type="Gene3D" id="3.10.490.10">
    <property type="entry name" value="Gamma-glutamyl cyclotransferase-like"/>
    <property type="match status" value="1"/>
</dbReference>
<dbReference type="VEuPathDB" id="FungiDB:Bcin09g01220"/>